<feature type="compositionally biased region" description="Polar residues" evidence="4">
    <location>
        <begin position="915"/>
        <end position="925"/>
    </location>
</feature>
<dbReference type="GeneID" id="80895015"/>
<dbReference type="SMART" id="SM00906">
    <property type="entry name" value="Fungal_trans"/>
    <property type="match status" value="1"/>
</dbReference>
<reference evidence="6" key="1">
    <citation type="journal article" date="2023" name="Access Microbiol">
        <title>De-novo genome assembly for Akanthomyces muscarius, a biocontrol agent of insect agricultural pests.</title>
        <authorList>
            <person name="Erdos Z."/>
            <person name="Studholme D.J."/>
            <person name="Raymond B."/>
            <person name="Sharma M."/>
        </authorList>
    </citation>
    <scope>NUCLEOTIDE SEQUENCE</scope>
    <source>
        <strain evidence="6">Ve6</strain>
    </source>
</reference>
<evidence type="ECO:0000259" key="5">
    <source>
        <dbReference type="PROSITE" id="PS50048"/>
    </source>
</evidence>
<feature type="region of interest" description="Disordered" evidence="4">
    <location>
        <begin position="915"/>
        <end position="934"/>
    </location>
</feature>
<accession>A0A9W8QK39</accession>
<evidence type="ECO:0000256" key="1">
    <source>
        <dbReference type="ARBA" id="ARBA00004123"/>
    </source>
</evidence>
<dbReference type="InterPro" id="IPR001138">
    <property type="entry name" value="Zn2Cys6_DnaBD"/>
</dbReference>
<dbReference type="InterPro" id="IPR050613">
    <property type="entry name" value="Sec_Metabolite_Reg"/>
</dbReference>
<feature type="region of interest" description="Disordered" evidence="4">
    <location>
        <begin position="112"/>
        <end position="139"/>
    </location>
</feature>
<feature type="compositionally biased region" description="Basic and acidic residues" evidence="4">
    <location>
        <begin position="1"/>
        <end position="18"/>
    </location>
</feature>
<dbReference type="Pfam" id="PF04082">
    <property type="entry name" value="Fungal_trans"/>
    <property type="match status" value="1"/>
</dbReference>
<dbReference type="GO" id="GO:0003677">
    <property type="term" value="F:DNA binding"/>
    <property type="evidence" value="ECO:0007669"/>
    <property type="project" value="InterPro"/>
</dbReference>
<dbReference type="CDD" id="cd12148">
    <property type="entry name" value="fungal_TF_MHR"/>
    <property type="match status" value="1"/>
</dbReference>
<evidence type="ECO:0000256" key="2">
    <source>
        <dbReference type="ARBA" id="ARBA00022723"/>
    </source>
</evidence>
<dbReference type="Pfam" id="PF00172">
    <property type="entry name" value="Zn_clus"/>
    <property type="match status" value="1"/>
</dbReference>
<dbReference type="SUPFAM" id="SSF57701">
    <property type="entry name" value="Zn2/Cys6 DNA-binding domain"/>
    <property type="match status" value="1"/>
</dbReference>
<dbReference type="GO" id="GO:0008270">
    <property type="term" value="F:zinc ion binding"/>
    <property type="evidence" value="ECO:0007669"/>
    <property type="project" value="InterPro"/>
</dbReference>
<comment type="subcellular location">
    <subcellularLocation>
        <location evidence="1">Nucleus</location>
    </subcellularLocation>
</comment>
<dbReference type="KEGG" id="amus:LMH87_007856"/>
<dbReference type="GO" id="GO:0000981">
    <property type="term" value="F:DNA-binding transcription factor activity, RNA polymerase II-specific"/>
    <property type="evidence" value="ECO:0007669"/>
    <property type="project" value="InterPro"/>
</dbReference>
<dbReference type="InterPro" id="IPR036864">
    <property type="entry name" value="Zn2-C6_fun-type_DNA-bd_sf"/>
</dbReference>
<evidence type="ECO:0000256" key="3">
    <source>
        <dbReference type="ARBA" id="ARBA00023242"/>
    </source>
</evidence>
<evidence type="ECO:0000313" key="7">
    <source>
        <dbReference type="Proteomes" id="UP001144673"/>
    </source>
</evidence>
<comment type="caution">
    <text evidence="6">The sequence shown here is derived from an EMBL/GenBank/DDBJ whole genome shotgun (WGS) entry which is preliminary data.</text>
</comment>
<organism evidence="6 7">
    <name type="scientific">Akanthomyces muscarius</name>
    <name type="common">Entomopathogenic fungus</name>
    <name type="synonym">Lecanicillium muscarium</name>
    <dbReference type="NCBI Taxonomy" id="2231603"/>
    <lineage>
        <taxon>Eukaryota</taxon>
        <taxon>Fungi</taxon>
        <taxon>Dikarya</taxon>
        <taxon>Ascomycota</taxon>
        <taxon>Pezizomycotina</taxon>
        <taxon>Sordariomycetes</taxon>
        <taxon>Hypocreomycetidae</taxon>
        <taxon>Hypocreales</taxon>
        <taxon>Cordycipitaceae</taxon>
        <taxon>Akanthomyces</taxon>
    </lineage>
</organism>
<dbReference type="EMBL" id="JAJHUN010000003">
    <property type="protein sequence ID" value="KAJ4159920.1"/>
    <property type="molecule type" value="Genomic_DNA"/>
</dbReference>
<feature type="domain" description="Zn(2)-C6 fungal-type" evidence="5">
    <location>
        <begin position="81"/>
        <end position="110"/>
    </location>
</feature>
<sequence length="934" mass="103946">MNYSDDLHQHGNSERHEPPATALASPPLQERTGQAIGRAIHTASQPHSFGNATIYHTAGPDAHTSAITSPGGSTTALNPRSCVTCRRRRVRCDKQMPCSNCRRAKTPCIFPAPGRAARRQKSNKDPDAPPKSPGQREVELTTRLRKLECIVEELSGQIAVDSGSSRLAHLESPQVAVGGDGVSQGSGTDFFGRPATEGVDETNADVLPGGDVGQQLGRMVIGDHKGTVRYVSSGFWSKMNDEIDDIRAESQRLSIDDDDNVSDYDEYPIETTESLETLHDHPSFFLGFPSVDADLTKLYPYPPQATFLWSIYKENVEPLVKILHIPTVEPLLREARKDATSLSPANEALAFAIYFSALTALEPEEVQTNFRAAKSTVLAQYRFAVEQALARANLLDTSDITVLQAFTLYLLISRRPDTSRFCWALTSLVVRLAQGMGLHRDGSHIGLSPFETEIRRRLWWAILTLDLRSAEDLGTSMVIPDDEYDTKMPLNINDADICLESTDFPEPREGRSDCAVALVRFELCSMTRRIYSTSSTTALRSDKSSLDRSSTAEKEQMIIKVYQRIEDNLFRHVVDEASPLCWAVAMITRLNIAKTCLDIYYPLLLPGAKEQLPCEARQRLFVAAIEIMECNHKLGTDARYKQYRWLFKTYTVCHAVTHVLVEICRRSWTALIERAWQAVTPYGGVPAELEKKADYAAVFIPLRRMFARARKHRATEIARLRADPEEARRLDSAERMDPETTRFGPVPGAEHIMDEARERWRLLLQSEGASTTPCFDPQAAAGNLHSTTEQFPQEAQLQSVPPAATLLPQCAKAVSSGGVDYTFSYVDVRMPHHNEPVTDFWDIGNLNPAAALNRSAQQELQNSGLDMQPLGGTNTQPYLWADTFSAPGVRLDDILANDGEIENDFDWQDWDQSISGLEMGSTQSQPPGPDQPWP</sequence>
<protein>
    <recommendedName>
        <fullName evidence="5">Zn(2)-C6 fungal-type domain-containing protein</fullName>
    </recommendedName>
</protein>
<evidence type="ECO:0000313" key="6">
    <source>
        <dbReference type="EMBL" id="KAJ4159920.1"/>
    </source>
</evidence>
<dbReference type="PANTHER" id="PTHR31001:SF50">
    <property type="entry name" value="ZN(II)2CYS6 TRANSCRIPTION FACTOR (EUROFUNG)"/>
    <property type="match status" value="1"/>
</dbReference>
<dbReference type="PANTHER" id="PTHR31001">
    <property type="entry name" value="UNCHARACTERIZED TRANSCRIPTIONAL REGULATORY PROTEIN"/>
    <property type="match status" value="1"/>
</dbReference>
<proteinExistence type="predicted"/>
<keyword evidence="2" id="KW-0479">Metal-binding</keyword>
<dbReference type="RefSeq" id="XP_056057725.1">
    <property type="nucleotide sequence ID" value="XM_056200313.1"/>
</dbReference>
<keyword evidence="7" id="KW-1185">Reference proteome</keyword>
<dbReference type="PROSITE" id="PS50048">
    <property type="entry name" value="ZN2_CY6_FUNGAL_2"/>
    <property type="match status" value="1"/>
</dbReference>
<feature type="compositionally biased region" description="Basic and acidic residues" evidence="4">
    <location>
        <begin position="122"/>
        <end position="139"/>
    </location>
</feature>
<dbReference type="Gene3D" id="4.10.240.10">
    <property type="entry name" value="Zn(2)-C6 fungal-type DNA-binding domain"/>
    <property type="match status" value="1"/>
</dbReference>
<dbReference type="GO" id="GO:0006351">
    <property type="term" value="P:DNA-templated transcription"/>
    <property type="evidence" value="ECO:0007669"/>
    <property type="project" value="InterPro"/>
</dbReference>
<keyword evidence="3" id="KW-0539">Nucleus</keyword>
<dbReference type="Proteomes" id="UP001144673">
    <property type="component" value="Unassembled WGS sequence"/>
</dbReference>
<dbReference type="InterPro" id="IPR007219">
    <property type="entry name" value="XnlR_reg_dom"/>
</dbReference>
<dbReference type="SMART" id="SM00066">
    <property type="entry name" value="GAL4"/>
    <property type="match status" value="1"/>
</dbReference>
<dbReference type="PROSITE" id="PS00463">
    <property type="entry name" value="ZN2_CY6_FUNGAL_1"/>
    <property type="match status" value="1"/>
</dbReference>
<name>A0A9W8QK39_AKAMU</name>
<dbReference type="AlphaFoldDB" id="A0A9W8QK39"/>
<dbReference type="GO" id="GO:0005634">
    <property type="term" value="C:nucleus"/>
    <property type="evidence" value="ECO:0007669"/>
    <property type="project" value="UniProtKB-SubCell"/>
</dbReference>
<evidence type="ECO:0000256" key="4">
    <source>
        <dbReference type="SAM" id="MobiDB-lite"/>
    </source>
</evidence>
<feature type="region of interest" description="Disordered" evidence="4">
    <location>
        <begin position="1"/>
        <end position="25"/>
    </location>
</feature>
<gene>
    <name evidence="6" type="ORF">LMH87_007856</name>
</gene>